<dbReference type="OrthoDB" id="9770467at2"/>
<gene>
    <name evidence="3" type="ORF">BO225_10200</name>
</gene>
<dbReference type="STRING" id="1862672.BO225_10200"/>
<dbReference type="Pfam" id="PF05569">
    <property type="entry name" value="Peptidase_M56"/>
    <property type="match status" value="1"/>
</dbReference>
<dbReference type="Proteomes" id="UP000186705">
    <property type="component" value="Unassembled WGS sequence"/>
</dbReference>
<dbReference type="InterPro" id="IPR008756">
    <property type="entry name" value="Peptidase_M56"/>
</dbReference>
<sequence>MMLFSLSSCLYAFTAGMILSIVFLFLLNTKALYSVIHPKILVFFSLLIIVRFMIPGELFFAKTISMTFFVPDLHDFIKNDIFFGYNLIDMFLLIWMIGSILFLIITISQWWKGYRQLERIKENAVQSILLKNSAWNSAKRDLKVFKSRYVCSPFSAGLKEAAIFLPEKEYDQEKLRWILHHESTHIYNKDLWKNLGYRLTTILLWWFVPVYIFRKLLSLFQEIRVDQKVLEFKTEIEGIQYARFLIEEVETQKLGLNQNLNLATFSTLGGWMMGKRLSYILDEKRKGYLNVVFCILMGVLVLSGFCFVIEPDYSLSEYTLKQFEGTYGEEDFTHGEIQEDGSVECYLYNGESINFPSEELVTTIFPNLEIKKES</sequence>
<feature type="transmembrane region" description="Helical" evidence="1">
    <location>
        <begin position="81"/>
        <end position="111"/>
    </location>
</feature>
<evidence type="ECO:0000256" key="1">
    <source>
        <dbReference type="SAM" id="Phobius"/>
    </source>
</evidence>
<organism evidence="3 4">
    <name type="scientific">Dubosiella newyorkensis</name>
    <dbReference type="NCBI Taxonomy" id="1862672"/>
    <lineage>
        <taxon>Bacteria</taxon>
        <taxon>Bacillati</taxon>
        <taxon>Bacillota</taxon>
        <taxon>Erysipelotrichia</taxon>
        <taxon>Erysipelotrichales</taxon>
        <taxon>Erysipelotrichaceae</taxon>
        <taxon>Dubosiella</taxon>
    </lineage>
</organism>
<feature type="transmembrane region" description="Helical" evidence="1">
    <location>
        <begin position="195"/>
        <end position="213"/>
    </location>
</feature>
<dbReference type="AlphaFoldDB" id="A0A1U7NKC1"/>
<comment type="caution">
    <text evidence="3">The sequence shown here is derived from an EMBL/GenBank/DDBJ whole genome shotgun (WGS) entry which is preliminary data.</text>
</comment>
<dbReference type="EMBL" id="MPKA01000102">
    <property type="protein sequence ID" value="OLU44608.1"/>
    <property type="molecule type" value="Genomic_DNA"/>
</dbReference>
<evidence type="ECO:0000259" key="2">
    <source>
        <dbReference type="Pfam" id="PF05569"/>
    </source>
</evidence>
<reference evidence="3 4" key="1">
    <citation type="submission" date="2016-11" db="EMBL/GenBank/DDBJ databases">
        <title>Description of two novel members of the family Erysipelotrichaceae: Ileibacterium lipovorans gen. nov., sp. nov. and Dubosiella newyorkensis, gen. nov., sp. nov.</title>
        <authorList>
            <person name="Cox L.M."/>
            <person name="Sohn J."/>
            <person name="Tyrrell K.L."/>
            <person name="Citron D.M."/>
            <person name="Lawson P.A."/>
            <person name="Patel N.B."/>
            <person name="Iizumi T."/>
            <person name="Perez-Perez G.I."/>
            <person name="Goldstein E.J."/>
            <person name="Blaser M.J."/>
        </authorList>
    </citation>
    <scope>NUCLEOTIDE SEQUENCE [LARGE SCALE GENOMIC DNA]</scope>
    <source>
        <strain evidence="3 4">NYU-BL-A4</strain>
    </source>
</reference>
<accession>A0A1U7NKC1</accession>
<keyword evidence="1" id="KW-1133">Transmembrane helix</keyword>
<evidence type="ECO:0000313" key="4">
    <source>
        <dbReference type="Proteomes" id="UP000186705"/>
    </source>
</evidence>
<name>A0A1U7NKC1_9FIRM</name>
<dbReference type="PANTHER" id="PTHR34978">
    <property type="entry name" value="POSSIBLE SENSOR-TRANSDUCER PROTEIN BLAR"/>
    <property type="match status" value="1"/>
</dbReference>
<dbReference type="RefSeq" id="WP_076342139.1">
    <property type="nucleotide sequence ID" value="NZ_CAPDDE010000030.1"/>
</dbReference>
<feature type="transmembrane region" description="Helical" evidence="1">
    <location>
        <begin position="40"/>
        <end position="61"/>
    </location>
</feature>
<keyword evidence="1" id="KW-0472">Membrane</keyword>
<protein>
    <recommendedName>
        <fullName evidence="2">Peptidase M56 domain-containing protein</fullName>
    </recommendedName>
</protein>
<proteinExistence type="predicted"/>
<evidence type="ECO:0000313" key="3">
    <source>
        <dbReference type="EMBL" id="OLU44608.1"/>
    </source>
</evidence>
<feature type="transmembrane region" description="Helical" evidence="1">
    <location>
        <begin position="6"/>
        <end position="28"/>
    </location>
</feature>
<dbReference type="PANTHER" id="PTHR34978:SF3">
    <property type="entry name" value="SLR0241 PROTEIN"/>
    <property type="match status" value="1"/>
</dbReference>
<keyword evidence="4" id="KW-1185">Reference proteome</keyword>
<keyword evidence="1" id="KW-0812">Transmembrane</keyword>
<feature type="transmembrane region" description="Helical" evidence="1">
    <location>
        <begin position="287"/>
        <end position="309"/>
    </location>
</feature>
<feature type="domain" description="Peptidase M56" evidence="2">
    <location>
        <begin position="86"/>
        <end position="248"/>
    </location>
</feature>
<dbReference type="GeneID" id="78276307"/>
<dbReference type="InterPro" id="IPR052173">
    <property type="entry name" value="Beta-lactam_resp_regulator"/>
</dbReference>
<dbReference type="CDD" id="cd07341">
    <property type="entry name" value="M56_BlaR1_MecR1_like"/>
    <property type="match status" value="1"/>
</dbReference>